<feature type="region of interest" description="Disordered" evidence="1">
    <location>
        <begin position="131"/>
        <end position="151"/>
    </location>
</feature>
<reference evidence="2 4" key="1">
    <citation type="journal article" date="2014" name="BMC Genomics">
        <title>Genome sequence of Anopheles sinensis provides insight into genetics basis of mosquito competence for malaria parasites.</title>
        <authorList>
            <person name="Zhou D."/>
            <person name="Zhang D."/>
            <person name="Ding G."/>
            <person name="Shi L."/>
            <person name="Hou Q."/>
            <person name="Ye Y."/>
            <person name="Xu Y."/>
            <person name="Zhou H."/>
            <person name="Xiong C."/>
            <person name="Li S."/>
            <person name="Yu J."/>
            <person name="Hong S."/>
            <person name="Yu X."/>
            <person name="Zou P."/>
            <person name="Chen C."/>
            <person name="Chang X."/>
            <person name="Wang W."/>
            <person name="Lv Y."/>
            <person name="Sun Y."/>
            <person name="Ma L."/>
            <person name="Shen B."/>
            <person name="Zhu C."/>
        </authorList>
    </citation>
    <scope>NUCLEOTIDE SEQUENCE [LARGE SCALE GENOMIC DNA]</scope>
</reference>
<evidence type="ECO:0000313" key="4">
    <source>
        <dbReference type="Proteomes" id="UP000030765"/>
    </source>
</evidence>
<evidence type="ECO:0000313" key="2">
    <source>
        <dbReference type="EMBL" id="KFB43206.1"/>
    </source>
</evidence>
<keyword evidence="4" id="KW-1185">Reference proteome</keyword>
<reference evidence="3" key="2">
    <citation type="submission" date="2020-05" db="UniProtKB">
        <authorList>
            <consortium name="EnsemblMetazoa"/>
        </authorList>
    </citation>
    <scope>IDENTIFICATION</scope>
</reference>
<evidence type="ECO:0000256" key="1">
    <source>
        <dbReference type="SAM" id="MobiDB-lite"/>
    </source>
</evidence>
<gene>
    <name evidence="2" type="ORF">ZHAS_00010984</name>
</gene>
<dbReference type="AlphaFoldDB" id="A0A084VZ12"/>
<dbReference type="EMBL" id="ATLV01018580">
    <property type="status" value="NOT_ANNOTATED_CDS"/>
    <property type="molecule type" value="Genomic_DNA"/>
</dbReference>
<protein>
    <submittedName>
        <fullName evidence="2 3">Uncharacterized protein</fullName>
    </submittedName>
</protein>
<dbReference type="VEuPathDB" id="VectorBase:ASIC010984"/>
<sequence>MGEDKQQREVEEGVEWGQGRTQSQGRKAIVEFSAGNRQIACGQQPIFGMVAQPKLRNGSEKTHKLPVMALRFPTQSNGTKRCTPYSSSSSSTSSFGKWRAEKLADHIRRNGKQPWVGGPRVKKMKNANRCRAVSLRSKKQPAAGVRKGKTR</sequence>
<feature type="compositionally biased region" description="Basic and acidic residues" evidence="1">
    <location>
        <begin position="1"/>
        <end position="11"/>
    </location>
</feature>
<feature type="region of interest" description="Disordered" evidence="1">
    <location>
        <begin position="75"/>
        <end position="97"/>
    </location>
</feature>
<name>A0A084VZ12_ANOSI</name>
<dbReference type="EnsemblMetazoa" id="ASIC010984-RA">
    <property type="protein sequence ID" value="ASIC010984-PA"/>
    <property type="gene ID" value="ASIC010984"/>
</dbReference>
<proteinExistence type="predicted"/>
<evidence type="ECO:0000313" key="3">
    <source>
        <dbReference type="EnsemblMetazoa" id="ASIC010984-PA"/>
    </source>
</evidence>
<dbReference type="EMBL" id="KE525238">
    <property type="protein sequence ID" value="KFB43206.1"/>
    <property type="molecule type" value="Genomic_DNA"/>
</dbReference>
<feature type="region of interest" description="Disordered" evidence="1">
    <location>
        <begin position="1"/>
        <end position="24"/>
    </location>
</feature>
<dbReference type="Proteomes" id="UP000030765">
    <property type="component" value="Unassembled WGS sequence"/>
</dbReference>
<organism evidence="2">
    <name type="scientific">Anopheles sinensis</name>
    <name type="common">Mosquito</name>
    <dbReference type="NCBI Taxonomy" id="74873"/>
    <lineage>
        <taxon>Eukaryota</taxon>
        <taxon>Metazoa</taxon>
        <taxon>Ecdysozoa</taxon>
        <taxon>Arthropoda</taxon>
        <taxon>Hexapoda</taxon>
        <taxon>Insecta</taxon>
        <taxon>Pterygota</taxon>
        <taxon>Neoptera</taxon>
        <taxon>Endopterygota</taxon>
        <taxon>Diptera</taxon>
        <taxon>Nematocera</taxon>
        <taxon>Culicoidea</taxon>
        <taxon>Culicidae</taxon>
        <taxon>Anophelinae</taxon>
        <taxon>Anopheles</taxon>
    </lineage>
</organism>
<accession>A0A084VZ12</accession>